<dbReference type="Pfam" id="PF00274">
    <property type="entry name" value="Glycolytic"/>
    <property type="match status" value="1"/>
</dbReference>
<keyword evidence="4" id="KW-0324">Glycolysis</keyword>
<dbReference type="SUPFAM" id="SSF51569">
    <property type="entry name" value="Aldolase"/>
    <property type="match status" value="1"/>
</dbReference>
<dbReference type="InterPro" id="IPR000741">
    <property type="entry name" value="FBA_I"/>
</dbReference>
<dbReference type="PANTHER" id="PTHR11627">
    <property type="entry name" value="FRUCTOSE-BISPHOSPHATE ALDOLASE"/>
    <property type="match status" value="1"/>
</dbReference>
<evidence type="ECO:0000256" key="4">
    <source>
        <dbReference type="ARBA" id="ARBA00023152"/>
    </source>
</evidence>
<proteinExistence type="inferred from homology"/>
<dbReference type="GO" id="GO:0004332">
    <property type="term" value="F:fructose-bisphosphate aldolase activity"/>
    <property type="evidence" value="ECO:0007669"/>
    <property type="project" value="UniProtKB-EC"/>
</dbReference>
<evidence type="ECO:0000256" key="1">
    <source>
        <dbReference type="ARBA" id="ARBA00004714"/>
    </source>
</evidence>
<dbReference type="InterPro" id="IPR013785">
    <property type="entry name" value="Aldolase_TIM"/>
</dbReference>
<evidence type="ECO:0000256" key="3">
    <source>
        <dbReference type="ARBA" id="ARBA00013068"/>
    </source>
</evidence>
<evidence type="ECO:0000313" key="6">
    <source>
        <dbReference type="EMBL" id="CAJ1372315.1"/>
    </source>
</evidence>
<dbReference type="EC" id="4.1.2.13" evidence="3"/>
<dbReference type="Gene3D" id="3.20.20.70">
    <property type="entry name" value="Aldolase class I"/>
    <property type="match status" value="1"/>
</dbReference>
<evidence type="ECO:0000256" key="2">
    <source>
        <dbReference type="ARBA" id="ARBA00010387"/>
    </source>
</evidence>
<dbReference type="EMBL" id="CAUJNA010000127">
    <property type="protein sequence ID" value="CAJ1372315.1"/>
    <property type="molecule type" value="Genomic_DNA"/>
</dbReference>
<reference evidence="6" key="1">
    <citation type="submission" date="2023-08" db="EMBL/GenBank/DDBJ databases">
        <authorList>
            <person name="Chen Y."/>
            <person name="Shah S."/>
            <person name="Dougan E. K."/>
            <person name="Thang M."/>
            <person name="Chan C."/>
        </authorList>
    </citation>
    <scope>NUCLEOTIDE SEQUENCE</scope>
</reference>
<comment type="similarity">
    <text evidence="2">Belongs to the class I fructose-bisphosphate aldolase family.</text>
</comment>
<comment type="caution">
    <text evidence="6">The sequence shown here is derived from an EMBL/GenBank/DDBJ whole genome shotgun (WGS) entry which is preliminary data.</text>
</comment>
<keyword evidence="7" id="KW-1185">Reference proteome</keyword>
<gene>
    <name evidence="6" type="ORF">EVOR1521_LOCUS2423</name>
</gene>
<sequence>MEVFVAARPQVVPVQAPAGPSGLAGSRPQRGNAALTGALAAVAAGVAGASARRRGTITAAAKCRGARIARKAWRAYRNCHGGEHLSPERKRQLEAICEKIATPGKGITATDEGPGTIGDRFAKVGVENTEEHRRVYRQMLYETPGVNNYLSAAILDPETLHQKDDEGVLFPRALEQRGIICGVKPHLKVYELPGALGDTVMQGLDSLAMRLREYKEAGAKFAKWRSPLQISRYSPTKAAIEANMRDLARFALICQEEGLVPMVEPDIIMKGDHDLETAVAVNVEVQTNLYKAMLEHGVYMEGALLKTNLVNPGLSCDTEYMVEEIAVANLMTLRRVTPVAIKGVNFLSGGQSLEQAAARLNALNKVKQVKGSCPWNLSFSWSWALQAPLLRLCEGKGGKLPLKEMSELYLKELAIASAAAQGKYEERESSLR</sequence>
<dbReference type="NCBIfam" id="NF033379">
    <property type="entry name" value="FrucBisAld_I"/>
    <property type="match status" value="1"/>
</dbReference>
<dbReference type="Proteomes" id="UP001178507">
    <property type="component" value="Unassembled WGS sequence"/>
</dbReference>
<organism evidence="6 7">
    <name type="scientific">Effrenium voratum</name>
    <dbReference type="NCBI Taxonomy" id="2562239"/>
    <lineage>
        <taxon>Eukaryota</taxon>
        <taxon>Sar</taxon>
        <taxon>Alveolata</taxon>
        <taxon>Dinophyceae</taxon>
        <taxon>Suessiales</taxon>
        <taxon>Symbiodiniaceae</taxon>
        <taxon>Effrenium</taxon>
    </lineage>
</organism>
<evidence type="ECO:0000256" key="5">
    <source>
        <dbReference type="ARBA" id="ARBA00023239"/>
    </source>
</evidence>
<dbReference type="GO" id="GO:0006096">
    <property type="term" value="P:glycolytic process"/>
    <property type="evidence" value="ECO:0007669"/>
    <property type="project" value="UniProtKB-KW"/>
</dbReference>
<evidence type="ECO:0000313" key="7">
    <source>
        <dbReference type="Proteomes" id="UP001178507"/>
    </source>
</evidence>
<name>A0AA36MLB5_9DINO</name>
<accession>A0AA36MLB5</accession>
<comment type="pathway">
    <text evidence="1">Carbohydrate degradation; glycolysis; D-glyceraldehyde 3-phosphate and glycerone phosphate from D-glucose: step 4/4.</text>
</comment>
<dbReference type="AlphaFoldDB" id="A0AA36MLB5"/>
<protein>
    <recommendedName>
        <fullName evidence="3">fructose-bisphosphate aldolase</fullName>
        <ecNumber evidence="3">4.1.2.13</ecNumber>
    </recommendedName>
</protein>
<keyword evidence="5" id="KW-0456">Lyase</keyword>